<reference evidence="2 3" key="1">
    <citation type="journal article" date="2019" name="Front. Microbiol.">
        <title>Genomes of Neutrophilic Sulfur-Oxidizing Chemolithoautotrophs Representing 9 Proteobacterial Species From 8 Genera.</title>
        <authorList>
            <person name="Watanabe T."/>
            <person name="Kojima H."/>
            <person name="Umezawa K."/>
            <person name="Hori C."/>
            <person name="Takasuka T.E."/>
            <person name="Kato Y."/>
            <person name="Fukui M."/>
        </authorList>
    </citation>
    <scope>NUCLEOTIDE SEQUENCE [LARGE SCALE GENOMIC DNA]</scope>
    <source>
        <strain evidence="2 3">TTN</strain>
    </source>
</reference>
<keyword evidence="1" id="KW-1133">Transmembrane helix</keyword>
<feature type="transmembrane region" description="Helical" evidence="1">
    <location>
        <begin position="149"/>
        <end position="175"/>
    </location>
</feature>
<dbReference type="EMBL" id="BGOW01000016">
    <property type="protein sequence ID" value="GBL46146.1"/>
    <property type="molecule type" value="Genomic_DNA"/>
</dbReference>
<keyword evidence="1" id="KW-0472">Membrane</keyword>
<keyword evidence="1" id="KW-0812">Transmembrane</keyword>
<name>A0A401JEU8_9PROT</name>
<protein>
    <submittedName>
        <fullName evidence="2">5'-nucleotidase/2',3'-cyclic phosphodiesterase and related esterases</fullName>
    </submittedName>
</protein>
<sequence length="511" mass="58419">MQLESVAVALRPRNLWEAIDLGFSMVHAWWKPVFGAWLAVVLPVAVLINLLCWEVQWLAPLLMWWLKPLFDRIPLYVLSRATFGDPPKIRETIRAVLPLWRNSFLWDLTLGRFDLARSFNMPVRDLEGLRGKARRQRLKVLQKKTRNGAVWLTVVCLNLEFVLNIALFALLYFLLPQTMQADFFKLLFATHPAAWQDVLEHVFYLAAMTAMEPFYVAAGFALYLNRRTLLEGWDIEIAFRRMAQRHQPSARSAASAGVLMSILMVCVLGGALIFPAQSMAAVAATSPAPPAQAVAASQTPEQLKQRISAVLKQPEFQTEKVEQHWKYMGKQASKKQPDSDPAWLKFLARIVPGMARIFEGLLWLLLAAVIVWLIVKRKRWLGWFEHKPAMRPAQPVQVLFGLDIQPQSLPGNIAKEAWKLWQEGQQREALSLLYRGALAYWVTREKIALGANATEGDCMRLFRAGATQETGDYFCQLTHVWQNTAYAGRHPHTEEMQQLCRSWDIHFRPTP</sequence>
<evidence type="ECO:0000256" key="1">
    <source>
        <dbReference type="SAM" id="Phobius"/>
    </source>
</evidence>
<feature type="transmembrane region" description="Helical" evidence="1">
    <location>
        <begin position="202"/>
        <end position="224"/>
    </location>
</feature>
<evidence type="ECO:0000313" key="3">
    <source>
        <dbReference type="Proteomes" id="UP000286806"/>
    </source>
</evidence>
<dbReference type="RefSeq" id="WP_124704941.1">
    <property type="nucleotide sequence ID" value="NZ_BGOW01000016.1"/>
</dbReference>
<comment type="caution">
    <text evidence="2">The sequence shown here is derived from an EMBL/GenBank/DDBJ whole genome shotgun (WGS) entry which is preliminary data.</text>
</comment>
<feature type="transmembrane region" description="Helical" evidence="1">
    <location>
        <begin position="353"/>
        <end position="375"/>
    </location>
</feature>
<gene>
    <name evidence="2" type="ORF">SFMTTN_1958</name>
</gene>
<dbReference type="OrthoDB" id="183980at2"/>
<proteinExistence type="predicted"/>
<feature type="transmembrane region" description="Helical" evidence="1">
    <location>
        <begin position="34"/>
        <end position="53"/>
    </location>
</feature>
<accession>A0A401JEU8</accession>
<dbReference type="Proteomes" id="UP000286806">
    <property type="component" value="Unassembled WGS sequence"/>
</dbReference>
<evidence type="ECO:0000313" key="2">
    <source>
        <dbReference type="EMBL" id="GBL46146.1"/>
    </source>
</evidence>
<organism evidence="2 3">
    <name type="scientific">Sulfuriferula multivorans</name>
    <dbReference type="NCBI Taxonomy" id="1559896"/>
    <lineage>
        <taxon>Bacteria</taxon>
        <taxon>Pseudomonadati</taxon>
        <taxon>Pseudomonadota</taxon>
        <taxon>Betaproteobacteria</taxon>
        <taxon>Nitrosomonadales</taxon>
        <taxon>Sulfuricellaceae</taxon>
        <taxon>Sulfuriferula</taxon>
    </lineage>
</organism>
<feature type="transmembrane region" description="Helical" evidence="1">
    <location>
        <begin position="250"/>
        <end position="274"/>
    </location>
</feature>
<keyword evidence="3" id="KW-1185">Reference proteome</keyword>
<dbReference type="AlphaFoldDB" id="A0A401JEU8"/>